<evidence type="ECO:0000313" key="7">
    <source>
        <dbReference type="EMBL" id="KTD66023.1"/>
    </source>
</evidence>
<evidence type="ECO:0000256" key="1">
    <source>
        <dbReference type="ARBA" id="ARBA00022679"/>
    </source>
</evidence>
<dbReference type="GO" id="GO:0000160">
    <property type="term" value="P:phosphorelay signal transduction system"/>
    <property type="evidence" value="ECO:0007669"/>
    <property type="project" value="UniProtKB-KW"/>
</dbReference>
<keyword evidence="8" id="KW-1185">Reference proteome</keyword>
<dbReference type="PROSITE" id="PS50109">
    <property type="entry name" value="HIS_KIN"/>
    <property type="match status" value="1"/>
</dbReference>
<dbReference type="STRING" id="45074.Lsan_0678"/>
<dbReference type="InterPro" id="IPR036890">
    <property type="entry name" value="HATPase_C_sf"/>
</dbReference>
<evidence type="ECO:0000256" key="3">
    <source>
        <dbReference type="ARBA" id="ARBA00022777"/>
    </source>
</evidence>
<dbReference type="PANTHER" id="PTHR43065">
    <property type="entry name" value="SENSOR HISTIDINE KINASE"/>
    <property type="match status" value="1"/>
</dbReference>
<dbReference type="GO" id="GO:0016301">
    <property type="term" value="F:kinase activity"/>
    <property type="evidence" value="ECO:0007669"/>
    <property type="project" value="UniProtKB-KW"/>
</dbReference>
<keyword evidence="1" id="KW-0808">Transferase</keyword>
<name>A0A0W0ZA89_9GAMM</name>
<keyword evidence="4" id="KW-0067">ATP-binding</keyword>
<dbReference type="Gene3D" id="3.30.565.10">
    <property type="entry name" value="Histidine kinase-like ATPase, C-terminal domain"/>
    <property type="match status" value="1"/>
</dbReference>
<evidence type="ECO:0000256" key="4">
    <source>
        <dbReference type="ARBA" id="ARBA00022840"/>
    </source>
</evidence>
<evidence type="ECO:0000259" key="6">
    <source>
        <dbReference type="PROSITE" id="PS50109"/>
    </source>
</evidence>
<proteinExistence type="predicted"/>
<dbReference type="AlphaFoldDB" id="A0A0W0ZA89"/>
<protein>
    <recommendedName>
        <fullName evidence="6">Histidine kinase domain-containing protein</fullName>
    </recommendedName>
</protein>
<reference evidence="7 8" key="1">
    <citation type="submission" date="2015-11" db="EMBL/GenBank/DDBJ databases">
        <title>Genomic analysis of 38 Legionella species identifies large and diverse effector repertoires.</title>
        <authorList>
            <person name="Burstein D."/>
            <person name="Amaro F."/>
            <person name="Zusman T."/>
            <person name="Lifshitz Z."/>
            <person name="Cohen O."/>
            <person name="Gilbert J.A."/>
            <person name="Pupko T."/>
            <person name="Shuman H.A."/>
            <person name="Segal G."/>
        </authorList>
    </citation>
    <scope>NUCLEOTIDE SEQUENCE [LARGE SCALE GENOMIC DNA]</scope>
    <source>
        <strain evidence="7 8">SC-63-C7</strain>
    </source>
</reference>
<gene>
    <name evidence="7" type="ORF">Lsan_0678</name>
</gene>
<dbReference type="InterPro" id="IPR005467">
    <property type="entry name" value="His_kinase_dom"/>
</dbReference>
<sequence length="77" mass="8141">MVKDNGVGIKVEDLQHIFAFGFTTKENGHGFGLHSSALSAKEMAGKLIAESQGEGCGAQFILTLPITDSKQQGDIYG</sequence>
<dbReference type="EMBL" id="LNYU01000012">
    <property type="protein sequence ID" value="KTD66023.1"/>
    <property type="molecule type" value="Genomic_DNA"/>
</dbReference>
<keyword evidence="2" id="KW-0547">Nucleotide-binding</keyword>
<feature type="domain" description="Histidine kinase" evidence="6">
    <location>
        <begin position="1"/>
        <end position="68"/>
    </location>
</feature>
<dbReference type="Proteomes" id="UP000054703">
    <property type="component" value="Unassembled WGS sequence"/>
</dbReference>
<organism evidence="7 8">
    <name type="scientific">Legionella santicrucis</name>
    <dbReference type="NCBI Taxonomy" id="45074"/>
    <lineage>
        <taxon>Bacteria</taxon>
        <taxon>Pseudomonadati</taxon>
        <taxon>Pseudomonadota</taxon>
        <taxon>Gammaproteobacteria</taxon>
        <taxon>Legionellales</taxon>
        <taxon>Legionellaceae</taxon>
        <taxon>Legionella</taxon>
    </lineage>
</organism>
<evidence type="ECO:0000256" key="2">
    <source>
        <dbReference type="ARBA" id="ARBA00022741"/>
    </source>
</evidence>
<accession>A0A0W0ZA89</accession>
<dbReference type="SUPFAM" id="SSF55874">
    <property type="entry name" value="ATPase domain of HSP90 chaperone/DNA topoisomerase II/histidine kinase"/>
    <property type="match status" value="1"/>
</dbReference>
<dbReference type="InterPro" id="IPR003594">
    <property type="entry name" value="HATPase_dom"/>
</dbReference>
<dbReference type="Pfam" id="PF02518">
    <property type="entry name" value="HATPase_c"/>
    <property type="match status" value="1"/>
</dbReference>
<dbReference type="PANTHER" id="PTHR43065:SF46">
    <property type="entry name" value="C4-DICARBOXYLATE TRANSPORT SENSOR PROTEIN DCTB"/>
    <property type="match status" value="1"/>
</dbReference>
<keyword evidence="3" id="KW-0418">Kinase</keyword>
<comment type="caution">
    <text evidence="7">The sequence shown here is derived from an EMBL/GenBank/DDBJ whole genome shotgun (WGS) entry which is preliminary data.</text>
</comment>
<dbReference type="PATRIC" id="fig|45074.5.peg.711"/>
<evidence type="ECO:0000313" key="8">
    <source>
        <dbReference type="Proteomes" id="UP000054703"/>
    </source>
</evidence>
<evidence type="ECO:0000256" key="5">
    <source>
        <dbReference type="ARBA" id="ARBA00023012"/>
    </source>
</evidence>
<dbReference type="GO" id="GO:0005524">
    <property type="term" value="F:ATP binding"/>
    <property type="evidence" value="ECO:0007669"/>
    <property type="project" value="UniProtKB-KW"/>
</dbReference>
<keyword evidence="5" id="KW-0902">Two-component regulatory system</keyword>